<comment type="caution">
    <text evidence="1">The sequence shown here is derived from an EMBL/GenBank/DDBJ whole genome shotgun (WGS) entry which is preliminary data.</text>
</comment>
<protein>
    <recommendedName>
        <fullName evidence="3">DUF4406 domain-containing protein</fullName>
    </recommendedName>
</protein>
<proteinExistence type="predicted"/>
<dbReference type="EMBL" id="MUIZ01000001">
    <property type="protein sequence ID" value="OUK05243.1"/>
    <property type="molecule type" value="Genomic_DNA"/>
</dbReference>
<reference evidence="1 2" key="1">
    <citation type="submission" date="2017-02" db="EMBL/GenBank/DDBJ databases">
        <authorList>
            <person name="Peterson S.W."/>
        </authorList>
    </citation>
    <scope>NUCLEOTIDE SEQUENCE [LARGE SCALE GENOMIC DNA]</scope>
    <source>
        <strain evidence="1">159469</strain>
    </source>
</reference>
<evidence type="ECO:0008006" key="3">
    <source>
        <dbReference type="Google" id="ProtNLM"/>
    </source>
</evidence>
<gene>
    <name evidence="1" type="ORF">BZZ03_00565</name>
</gene>
<dbReference type="AlphaFoldDB" id="A0A252CFD8"/>
<dbReference type="Proteomes" id="UP000194606">
    <property type="component" value="Unassembled WGS sequence"/>
</dbReference>
<name>A0A252CFD8_9LACT</name>
<evidence type="ECO:0000313" key="2">
    <source>
        <dbReference type="Proteomes" id="UP000194606"/>
    </source>
</evidence>
<organism evidence="1 2">
    <name type="scientific">Lactococcus petauri</name>
    <dbReference type="NCBI Taxonomy" id="1940789"/>
    <lineage>
        <taxon>Bacteria</taxon>
        <taxon>Bacillati</taxon>
        <taxon>Bacillota</taxon>
        <taxon>Bacilli</taxon>
        <taxon>Lactobacillales</taxon>
        <taxon>Streptococcaceae</taxon>
        <taxon>Lactococcus</taxon>
    </lineage>
</organism>
<accession>A0A252CFD8</accession>
<sequence>MKKWYLSTPMNGKTEEEIQAALQRGIDWVKERGEEYHSPYNPDNAAFNDKNEVHDPKPIAMLAKAIEPMDECTGVLFIGDLCDLYGSRGCSVESLISRTYGMEREKID</sequence>
<evidence type="ECO:0000313" key="1">
    <source>
        <dbReference type="EMBL" id="OUK05243.1"/>
    </source>
</evidence>